<dbReference type="SUPFAM" id="SSF48452">
    <property type="entry name" value="TPR-like"/>
    <property type="match status" value="1"/>
</dbReference>
<name>A0ABV4AJM8_9GAMM</name>
<evidence type="ECO:0000313" key="2">
    <source>
        <dbReference type="EMBL" id="MEY1662261.1"/>
    </source>
</evidence>
<protein>
    <submittedName>
        <fullName evidence="2">Tetratricopeptide repeat protein</fullName>
    </submittedName>
</protein>
<dbReference type="RefSeq" id="WP_369455497.1">
    <property type="nucleotide sequence ID" value="NZ_JBGCUO010000001.1"/>
</dbReference>
<dbReference type="EMBL" id="JBGCUO010000001">
    <property type="protein sequence ID" value="MEY1662261.1"/>
    <property type="molecule type" value="Genomic_DNA"/>
</dbReference>
<dbReference type="InterPro" id="IPR011990">
    <property type="entry name" value="TPR-like_helical_dom_sf"/>
</dbReference>
<dbReference type="InterPro" id="IPR036249">
    <property type="entry name" value="Thioredoxin-like_sf"/>
</dbReference>
<accession>A0ABV4AJM8</accession>
<dbReference type="Pfam" id="PF14561">
    <property type="entry name" value="TPR_20"/>
    <property type="match status" value="1"/>
</dbReference>
<dbReference type="SUPFAM" id="SSF52833">
    <property type="entry name" value="Thioredoxin-like"/>
    <property type="match status" value="1"/>
</dbReference>
<dbReference type="Gene3D" id="1.25.40.10">
    <property type="entry name" value="Tetratricopeptide repeat domain"/>
    <property type="match status" value="2"/>
</dbReference>
<organism evidence="2 3">
    <name type="scientific">Isoalcanivorax beigongshangi</name>
    <dbReference type="NCBI Taxonomy" id="3238810"/>
    <lineage>
        <taxon>Bacteria</taxon>
        <taxon>Pseudomonadati</taxon>
        <taxon>Pseudomonadota</taxon>
        <taxon>Gammaproteobacteria</taxon>
        <taxon>Oceanospirillales</taxon>
        <taxon>Alcanivoracaceae</taxon>
        <taxon>Isoalcanivorax</taxon>
    </lineage>
</organism>
<dbReference type="CDD" id="cd02956">
    <property type="entry name" value="ybbN"/>
    <property type="match status" value="1"/>
</dbReference>
<dbReference type="PRINTS" id="PR00421">
    <property type="entry name" value="THIOREDOXIN"/>
</dbReference>
<dbReference type="Pfam" id="PF00085">
    <property type="entry name" value="Thioredoxin"/>
    <property type="match status" value="1"/>
</dbReference>
<evidence type="ECO:0000259" key="1">
    <source>
        <dbReference type="PROSITE" id="PS51352"/>
    </source>
</evidence>
<reference evidence="2 3" key="1">
    <citation type="submission" date="2024-07" db="EMBL/GenBank/DDBJ databases">
        <authorList>
            <person name="Ren Q."/>
        </authorList>
    </citation>
    <scope>NUCLEOTIDE SEQUENCE [LARGE SCALE GENOMIC DNA]</scope>
    <source>
        <strain evidence="2 3">REN37</strain>
    </source>
</reference>
<evidence type="ECO:0000313" key="3">
    <source>
        <dbReference type="Proteomes" id="UP001562065"/>
    </source>
</evidence>
<proteinExistence type="predicted"/>
<dbReference type="Proteomes" id="UP001562065">
    <property type="component" value="Unassembled WGS sequence"/>
</dbReference>
<dbReference type="PANTHER" id="PTHR45663:SF11">
    <property type="entry name" value="GEO12009P1"/>
    <property type="match status" value="1"/>
</dbReference>
<comment type="caution">
    <text evidence="2">The sequence shown here is derived from an EMBL/GenBank/DDBJ whole genome shotgun (WGS) entry which is preliminary data.</text>
</comment>
<dbReference type="Pfam" id="PF14559">
    <property type="entry name" value="TPR_19"/>
    <property type="match status" value="1"/>
</dbReference>
<gene>
    <name evidence="2" type="ORF">AB5I84_08890</name>
</gene>
<dbReference type="PROSITE" id="PS51352">
    <property type="entry name" value="THIOREDOXIN_2"/>
    <property type="match status" value="1"/>
</dbReference>
<dbReference type="PANTHER" id="PTHR45663">
    <property type="entry name" value="GEO12009P1"/>
    <property type="match status" value="1"/>
</dbReference>
<dbReference type="InterPro" id="IPR013766">
    <property type="entry name" value="Thioredoxin_domain"/>
</dbReference>
<keyword evidence="3" id="KW-1185">Reference proteome</keyword>
<dbReference type="Gene3D" id="3.40.30.10">
    <property type="entry name" value="Glutaredoxin"/>
    <property type="match status" value="1"/>
</dbReference>
<sequence>MTQNHIFDLTESMLDQVLSLSRQTPVIIDFWADWCQPCRQMAPVLEKLVNELDGQVVLAKVNADTEQMLAAQFGVRSLPTLKLVFQGQLVAELTGQQTEAALREWLKPVIGDPAELAAEQEQHFIDQVRAAIAHGHVEQAEQALRQTLAAEPDRHNLRALLVELLLGSGRRDEAETVLADVLEDVEPLRPFRARLALLDGLEAPPQPLAEWRAQIEAGLAPAVEAQVLYAYGLQAAAAGQFRDGLDALLRLLQVHGADGDGRAGLLKVFECLPKGDPLASEYRRKMFNHLY</sequence>
<feature type="domain" description="Thioredoxin" evidence="1">
    <location>
        <begin position="1"/>
        <end position="111"/>
    </location>
</feature>